<evidence type="ECO:0000313" key="2">
    <source>
        <dbReference type="Proteomes" id="UP000234327"/>
    </source>
</evidence>
<proteinExistence type="predicted"/>
<dbReference type="AlphaFoldDB" id="A0A2H1JS95"/>
<accession>A0A2H1JS95</accession>
<protein>
    <submittedName>
        <fullName evidence="1">Uncharacterized protein</fullName>
    </submittedName>
</protein>
<evidence type="ECO:0000313" key="1">
    <source>
        <dbReference type="EMBL" id="SMX90148.1"/>
    </source>
</evidence>
<dbReference type="EMBL" id="FXYZ01000011">
    <property type="protein sequence ID" value="SMX90148.1"/>
    <property type="molecule type" value="Genomic_DNA"/>
</dbReference>
<reference evidence="1 2" key="1">
    <citation type="submission" date="2017-03" db="EMBL/GenBank/DDBJ databases">
        <authorList>
            <person name="Afonso C.L."/>
            <person name="Miller P.J."/>
            <person name="Scott M.A."/>
            <person name="Spackman E."/>
            <person name="Goraichik I."/>
            <person name="Dimitrov K.M."/>
            <person name="Suarez D.L."/>
            <person name="Swayne D.E."/>
        </authorList>
    </citation>
    <scope>NUCLEOTIDE SEQUENCE [LARGE SCALE GENOMIC DNA]</scope>
    <source>
        <strain evidence="2">6(3)</strain>
    </source>
</reference>
<gene>
    <name evidence="1" type="ORF">BAURA63_02564</name>
</gene>
<dbReference type="RefSeq" id="WP_145999301.1">
    <property type="nucleotide sequence ID" value="NZ_FXYZ01000011.1"/>
</dbReference>
<name>A0A2H1JS95_BREAU</name>
<sequence>MRRRLQYWRAIDHHGIPVTQPSPIDLVATLRHSASVGLDRYWECRNGMTVLAHPVAVTNEPVMILDRVRTSNYPSAGDANGNRHPIPLRQGDTLLEPTYAMFLSDGIIAILTGGDGPHAQRLAEYLREKFHVNWSLEPILRDNLDEVLAELRITEVEFSIPAERIDRDLVGGDLFAALDAGRQLANDGTVRIGMSVGQKGDQNFKQRMSNRYHEVIDRLRQSAGLGEFNTARVRGQRRGNPQAIDLIQDRLVHTVDVEDDRWFDPDSSVQYASEVLTSEVDSGEFAANRIVSSNAGSVLQFNSERRHEQATD</sequence>
<organism evidence="1 2">
    <name type="scientific">Brevibacterium aurantiacum</name>
    <dbReference type="NCBI Taxonomy" id="273384"/>
    <lineage>
        <taxon>Bacteria</taxon>
        <taxon>Bacillati</taxon>
        <taxon>Actinomycetota</taxon>
        <taxon>Actinomycetes</taxon>
        <taxon>Micrococcales</taxon>
        <taxon>Brevibacteriaceae</taxon>
        <taxon>Brevibacterium</taxon>
    </lineage>
</organism>
<dbReference type="Proteomes" id="UP000234327">
    <property type="component" value="Unassembled WGS sequence"/>
</dbReference>